<proteinExistence type="predicted"/>
<organism evidence="1 2">
    <name type="scientific">Persea americana</name>
    <name type="common">Avocado</name>
    <dbReference type="NCBI Taxonomy" id="3435"/>
    <lineage>
        <taxon>Eukaryota</taxon>
        <taxon>Viridiplantae</taxon>
        <taxon>Streptophyta</taxon>
        <taxon>Embryophyta</taxon>
        <taxon>Tracheophyta</taxon>
        <taxon>Spermatophyta</taxon>
        <taxon>Magnoliopsida</taxon>
        <taxon>Magnoliidae</taxon>
        <taxon>Laurales</taxon>
        <taxon>Lauraceae</taxon>
        <taxon>Persea</taxon>
    </lineage>
</organism>
<gene>
    <name evidence="1" type="ORF">MRB53_023287</name>
</gene>
<accession>A0ACC2L900</accession>
<protein>
    <submittedName>
        <fullName evidence="1">Uncharacterized protein</fullName>
    </submittedName>
</protein>
<evidence type="ECO:0000313" key="1">
    <source>
        <dbReference type="EMBL" id="KAJ8629964.1"/>
    </source>
</evidence>
<comment type="caution">
    <text evidence="1">The sequence shown here is derived from an EMBL/GenBank/DDBJ whole genome shotgun (WGS) entry which is preliminary data.</text>
</comment>
<evidence type="ECO:0000313" key="2">
    <source>
        <dbReference type="Proteomes" id="UP001234297"/>
    </source>
</evidence>
<sequence>MEGFGRGKFFLLLLLLFLLVFPKQGIGLEILSKSKIEKCEKLSDSDKLDCKQKIVLNMAVPSGSSGGEASVVAELVEAEDNTTNKMQTLRNPPVITVNKSAAYALYEITYIRDVPYKPVEFSITTRKCKRDASAEVVKICERLRDEHGNFIDHTQPICCPCGPWRRAPSSCGNFFDKLFKGKANTAHCLRFPGDWFHVFGIGRRSLGFSVRIEVKKGSKTSQAFETLQFDEVCPGKSRTIVSAITDHIFTDHIVSSTLDHIVYGLDYISLPSVASIVARQGLVLAQFNSCSLYRIFRKCWSALKIEQCYPTTIF</sequence>
<dbReference type="Proteomes" id="UP001234297">
    <property type="component" value="Chromosome 7"/>
</dbReference>
<keyword evidence="2" id="KW-1185">Reference proteome</keyword>
<reference evidence="1 2" key="1">
    <citation type="journal article" date="2022" name="Hortic Res">
        <title>A haplotype resolved chromosomal level avocado genome allows analysis of novel avocado genes.</title>
        <authorList>
            <person name="Nath O."/>
            <person name="Fletcher S.J."/>
            <person name="Hayward A."/>
            <person name="Shaw L.M."/>
            <person name="Masouleh A.K."/>
            <person name="Furtado A."/>
            <person name="Henry R.J."/>
            <person name="Mitter N."/>
        </authorList>
    </citation>
    <scope>NUCLEOTIDE SEQUENCE [LARGE SCALE GENOMIC DNA]</scope>
    <source>
        <strain evidence="2">cv. Hass</strain>
    </source>
</reference>
<name>A0ACC2L900_PERAE</name>
<dbReference type="EMBL" id="CM056815">
    <property type="protein sequence ID" value="KAJ8629964.1"/>
    <property type="molecule type" value="Genomic_DNA"/>
</dbReference>